<evidence type="ECO:0000256" key="4">
    <source>
        <dbReference type="ARBA" id="ARBA00023136"/>
    </source>
</evidence>
<feature type="transmembrane region" description="Helical" evidence="6">
    <location>
        <begin position="102"/>
        <end position="124"/>
    </location>
</feature>
<dbReference type="GO" id="GO:0022857">
    <property type="term" value="F:transmembrane transporter activity"/>
    <property type="evidence" value="ECO:0007669"/>
    <property type="project" value="InterPro"/>
</dbReference>
<organism evidence="8 9">
    <name type="scientific">Dactylosporangium matsuzakiense</name>
    <dbReference type="NCBI Taxonomy" id="53360"/>
    <lineage>
        <taxon>Bacteria</taxon>
        <taxon>Bacillati</taxon>
        <taxon>Actinomycetota</taxon>
        <taxon>Actinomycetes</taxon>
        <taxon>Micromonosporales</taxon>
        <taxon>Micromonosporaceae</taxon>
        <taxon>Dactylosporangium</taxon>
    </lineage>
</organism>
<accession>A0A9W6NJJ2</accession>
<evidence type="ECO:0000313" key="8">
    <source>
        <dbReference type="EMBL" id="GLK99110.1"/>
    </source>
</evidence>
<feature type="transmembrane region" description="Helical" evidence="6">
    <location>
        <begin position="46"/>
        <end position="65"/>
    </location>
</feature>
<evidence type="ECO:0000256" key="3">
    <source>
        <dbReference type="ARBA" id="ARBA00022989"/>
    </source>
</evidence>
<proteinExistence type="predicted"/>
<gene>
    <name evidence="8" type="ORF">GCM10017581_008510</name>
</gene>
<reference evidence="8" key="1">
    <citation type="journal article" date="2014" name="Int. J. Syst. Evol. Microbiol.">
        <title>Complete genome sequence of Corynebacterium casei LMG S-19264T (=DSM 44701T), isolated from a smear-ripened cheese.</title>
        <authorList>
            <consortium name="US DOE Joint Genome Institute (JGI-PGF)"/>
            <person name="Walter F."/>
            <person name="Albersmeier A."/>
            <person name="Kalinowski J."/>
            <person name="Ruckert C."/>
        </authorList>
    </citation>
    <scope>NUCLEOTIDE SEQUENCE</scope>
    <source>
        <strain evidence="8">VKM Ac-1321</strain>
    </source>
</reference>
<feature type="transmembrane region" description="Helical" evidence="6">
    <location>
        <begin position="330"/>
        <end position="351"/>
    </location>
</feature>
<dbReference type="PROSITE" id="PS50850">
    <property type="entry name" value="MFS"/>
    <property type="match status" value="1"/>
</dbReference>
<dbReference type="Proteomes" id="UP001143480">
    <property type="component" value="Unassembled WGS sequence"/>
</dbReference>
<keyword evidence="2 6" id="KW-0812">Transmembrane</keyword>
<dbReference type="RefSeq" id="WP_261962115.1">
    <property type="nucleotide sequence ID" value="NZ_BAAAXA010000001.1"/>
</dbReference>
<sequence length="494" mass="51058">MTNLQRKIGTLLCLFTIVLAILDQNIVSSAVVPIVKELDPQHGVEHVAWLVAAFALASTAILPLYGRLADSFGAKTVWLSAVAVFLLGSVLCGMAQSMAQLIAFRAVQGLGAGGLMSVTMVVLANMAEPGEGRGGNAGMGGLFAGVGMAVGPFVGGLFADHGNWRGIFYVNVPLGLLVIAGGLFVIKLPPVTRNTALDLPGAGLAAAFASGLLLVCEWGGQRYPWTSPAIAALIAATLVSLALFVWRESVAAHPVLPLSLLRDRTIRGSYVIQLLIGAAMIGTMIHLMLYLQVTRGVSSSSSGLYLAFMALGLTLSGMAGNRLRLTTRAALILGTSAAAVAVGAIALCVHLDASLLAIRGALVLLGLGFGQLIGRLIMVVQDSAPVHQLGVATTGIRFFQSLGTAIGAAALGSVLTRVYESRGGSANGFVTGIEVVFLLAGAIVLLALLIAVRLRGADASTGGTPEEKRSGSNDIEPDRSWIHVKRTDPEVIQS</sequence>
<dbReference type="PANTHER" id="PTHR23501:SF197">
    <property type="entry name" value="COMD"/>
    <property type="match status" value="1"/>
</dbReference>
<dbReference type="Pfam" id="PF07690">
    <property type="entry name" value="MFS_1"/>
    <property type="match status" value="1"/>
</dbReference>
<dbReference type="Gene3D" id="1.20.1250.20">
    <property type="entry name" value="MFS general substrate transporter like domains"/>
    <property type="match status" value="1"/>
</dbReference>
<feature type="compositionally biased region" description="Basic and acidic residues" evidence="5">
    <location>
        <begin position="465"/>
        <end position="494"/>
    </location>
</feature>
<feature type="transmembrane region" description="Helical" evidence="6">
    <location>
        <begin position="227"/>
        <end position="246"/>
    </location>
</feature>
<feature type="region of interest" description="Disordered" evidence="5">
    <location>
        <begin position="458"/>
        <end position="494"/>
    </location>
</feature>
<comment type="subcellular location">
    <subcellularLocation>
        <location evidence="1">Cell membrane</location>
        <topology evidence="1">Multi-pass membrane protein</topology>
    </subcellularLocation>
</comment>
<dbReference type="PANTHER" id="PTHR23501">
    <property type="entry name" value="MAJOR FACILITATOR SUPERFAMILY"/>
    <property type="match status" value="1"/>
</dbReference>
<protein>
    <recommendedName>
        <fullName evidence="7">Major facilitator superfamily (MFS) profile domain-containing protein</fullName>
    </recommendedName>
</protein>
<keyword evidence="9" id="KW-1185">Reference proteome</keyword>
<feature type="transmembrane region" description="Helical" evidence="6">
    <location>
        <begin position="197"/>
        <end position="215"/>
    </location>
</feature>
<feature type="transmembrane region" description="Helical" evidence="6">
    <location>
        <begin position="431"/>
        <end position="452"/>
    </location>
</feature>
<evidence type="ECO:0000256" key="5">
    <source>
        <dbReference type="SAM" id="MobiDB-lite"/>
    </source>
</evidence>
<comment type="caution">
    <text evidence="8">The sequence shown here is derived from an EMBL/GenBank/DDBJ whole genome shotgun (WGS) entry which is preliminary data.</text>
</comment>
<evidence type="ECO:0000256" key="2">
    <source>
        <dbReference type="ARBA" id="ARBA00022692"/>
    </source>
</evidence>
<evidence type="ECO:0000256" key="1">
    <source>
        <dbReference type="ARBA" id="ARBA00004651"/>
    </source>
</evidence>
<evidence type="ECO:0000256" key="6">
    <source>
        <dbReference type="SAM" id="Phobius"/>
    </source>
</evidence>
<dbReference type="Gene3D" id="1.20.1720.10">
    <property type="entry name" value="Multidrug resistance protein D"/>
    <property type="match status" value="1"/>
</dbReference>
<dbReference type="SUPFAM" id="SSF103473">
    <property type="entry name" value="MFS general substrate transporter"/>
    <property type="match status" value="1"/>
</dbReference>
<feature type="transmembrane region" description="Helical" evidence="6">
    <location>
        <begin position="77"/>
        <end position="96"/>
    </location>
</feature>
<dbReference type="EMBL" id="BSFP01000002">
    <property type="protein sequence ID" value="GLK99110.1"/>
    <property type="molecule type" value="Genomic_DNA"/>
</dbReference>
<dbReference type="GO" id="GO:0005886">
    <property type="term" value="C:plasma membrane"/>
    <property type="evidence" value="ECO:0007669"/>
    <property type="project" value="UniProtKB-SubCell"/>
</dbReference>
<evidence type="ECO:0000313" key="9">
    <source>
        <dbReference type="Proteomes" id="UP001143480"/>
    </source>
</evidence>
<feature type="transmembrane region" description="Helical" evidence="6">
    <location>
        <begin position="267"/>
        <end position="291"/>
    </location>
</feature>
<feature type="transmembrane region" description="Helical" evidence="6">
    <location>
        <begin position="136"/>
        <end position="154"/>
    </location>
</feature>
<dbReference type="InterPro" id="IPR020846">
    <property type="entry name" value="MFS_dom"/>
</dbReference>
<reference evidence="8" key="2">
    <citation type="submission" date="2023-01" db="EMBL/GenBank/DDBJ databases">
        <authorList>
            <person name="Sun Q."/>
            <person name="Evtushenko L."/>
        </authorList>
    </citation>
    <scope>NUCLEOTIDE SEQUENCE</scope>
    <source>
        <strain evidence="8">VKM Ac-1321</strain>
    </source>
</reference>
<feature type="transmembrane region" description="Helical" evidence="6">
    <location>
        <begin position="398"/>
        <end position="419"/>
    </location>
</feature>
<keyword evidence="3 6" id="KW-1133">Transmembrane helix</keyword>
<feature type="transmembrane region" description="Helical" evidence="6">
    <location>
        <begin position="166"/>
        <end position="185"/>
    </location>
</feature>
<feature type="transmembrane region" description="Helical" evidence="6">
    <location>
        <begin position="357"/>
        <end position="377"/>
    </location>
</feature>
<dbReference type="AlphaFoldDB" id="A0A9W6NJJ2"/>
<evidence type="ECO:0000259" key="7">
    <source>
        <dbReference type="PROSITE" id="PS50850"/>
    </source>
</evidence>
<feature type="transmembrane region" description="Helical" evidence="6">
    <location>
        <begin position="303"/>
        <end position="323"/>
    </location>
</feature>
<dbReference type="InterPro" id="IPR036259">
    <property type="entry name" value="MFS_trans_sf"/>
</dbReference>
<keyword evidence="4 6" id="KW-0472">Membrane</keyword>
<dbReference type="InterPro" id="IPR011701">
    <property type="entry name" value="MFS"/>
</dbReference>
<name>A0A9W6NJJ2_9ACTN</name>
<feature type="domain" description="Major facilitator superfamily (MFS) profile" evidence="7">
    <location>
        <begin position="9"/>
        <end position="459"/>
    </location>
</feature>